<comment type="caution">
    <text evidence="3">The sequence shown here is derived from an EMBL/GenBank/DDBJ whole genome shotgun (WGS) entry which is preliminary data.</text>
</comment>
<feature type="domain" description="DUF4174" evidence="2">
    <location>
        <begin position="23"/>
        <end position="137"/>
    </location>
</feature>
<keyword evidence="4" id="KW-1185">Reference proteome</keyword>
<evidence type="ECO:0000256" key="1">
    <source>
        <dbReference type="ARBA" id="ARBA00022729"/>
    </source>
</evidence>
<proteinExistence type="predicted"/>
<reference evidence="3" key="1">
    <citation type="submission" date="2023-06" db="EMBL/GenBank/DDBJ databases">
        <title>Robiginitalea aurantiacus sp. nov. and Algoriphagus sediminis sp. nov., isolated from coastal sediment.</title>
        <authorList>
            <person name="Zhou Z.Y."/>
            <person name="An J."/>
            <person name="Jia Y.W."/>
            <person name="Du Z.J."/>
        </authorList>
    </citation>
    <scope>NUCLEOTIDE SEQUENCE</scope>
    <source>
        <strain evidence="3">M39</strain>
    </source>
</reference>
<gene>
    <name evidence="3" type="ORF">QU605_13615</name>
</gene>
<dbReference type="InterPro" id="IPR025232">
    <property type="entry name" value="DUF4174"/>
</dbReference>
<dbReference type="Proteomes" id="UP001174839">
    <property type="component" value="Unassembled WGS sequence"/>
</dbReference>
<dbReference type="Pfam" id="PF13778">
    <property type="entry name" value="DUF4174"/>
    <property type="match status" value="1"/>
</dbReference>
<name>A0ABT7WHX0_9FLAO</name>
<dbReference type="RefSeq" id="WP_289725872.1">
    <property type="nucleotide sequence ID" value="NZ_JAUDUY010000010.1"/>
</dbReference>
<accession>A0ABT7WHX0</accession>
<keyword evidence="1" id="KW-0732">Signal</keyword>
<organism evidence="3 4">
    <name type="scientific">Robiginitalea aurantiaca</name>
    <dbReference type="NCBI Taxonomy" id="3056915"/>
    <lineage>
        <taxon>Bacteria</taxon>
        <taxon>Pseudomonadati</taxon>
        <taxon>Bacteroidota</taxon>
        <taxon>Flavobacteriia</taxon>
        <taxon>Flavobacteriales</taxon>
        <taxon>Flavobacteriaceae</taxon>
        <taxon>Robiginitalea</taxon>
    </lineage>
</organism>
<protein>
    <submittedName>
        <fullName evidence="3">DUF4174 domain-containing protein</fullName>
    </submittedName>
</protein>
<sequence>MRATGVFFAMFVLFGLCVRAQDLESLRWKNRVILLYTHSLDHPEYKKMETGLQADAAGVATRKIIIFTIVGEQVSRGLPAEIWEKLGPRAGRIPDLAEGFRLELIGLDGGLKYTTTTATPREQLWALIDGMPMRREELRTKGNP</sequence>
<evidence type="ECO:0000259" key="2">
    <source>
        <dbReference type="Pfam" id="PF13778"/>
    </source>
</evidence>
<evidence type="ECO:0000313" key="4">
    <source>
        <dbReference type="Proteomes" id="UP001174839"/>
    </source>
</evidence>
<evidence type="ECO:0000313" key="3">
    <source>
        <dbReference type="EMBL" id="MDM9632510.1"/>
    </source>
</evidence>
<dbReference type="EMBL" id="JAUDUY010000010">
    <property type="protein sequence ID" value="MDM9632510.1"/>
    <property type="molecule type" value="Genomic_DNA"/>
</dbReference>